<keyword evidence="3" id="KW-1185">Reference proteome</keyword>
<sequence>MQHANNQCYEMHVAVKGNRSTRLVYQPAKHIKSPQYHGLSTGKSSGPISPSQLGGRHSYSVVTAPMIVLDWLKLQKQNSKYKGLLTQTFTLAEGSQISRHEDTRQLRVPPPALIQGSKWVANERAKQGPISEENNTDHQGPTPSTLQMVVYTTEIEDDTRIYFLEDYDSSHAGSQQMFISSPPASPHAGSKLKEVEKIVASLDSRIMSIDSRMLSMDSRHTPKRACYDKIDTVSGNVKSSQTSLKTTVLHHLTEHQIQLASDLGFVKIQLVELVVHLKKAGDAKKGEGGQSGSRPWEGSGRQGEGPNSTSGKGSSPRYRRGEDSNIFLRGANGFEQHRTKSYRSY</sequence>
<proteinExistence type="predicted"/>
<organism evidence="2 3">
    <name type="scientific">Dorcoceras hygrometricum</name>
    <dbReference type="NCBI Taxonomy" id="472368"/>
    <lineage>
        <taxon>Eukaryota</taxon>
        <taxon>Viridiplantae</taxon>
        <taxon>Streptophyta</taxon>
        <taxon>Embryophyta</taxon>
        <taxon>Tracheophyta</taxon>
        <taxon>Spermatophyta</taxon>
        <taxon>Magnoliopsida</taxon>
        <taxon>eudicotyledons</taxon>
        <taxon>Gunneridae</taxon>
        <taxon>Pentapetalae</taxon>
        <taxon>asterids</taxon>
        <taxon>lamiids</taxon>
        <taxon>Lamiales</taxon>
        <taxon>Gesneriaceae</taxon>
        <taxon>Didymocarpoideae</taxon>
        <taxon>Trichosporeae</taxon>
        <taxon>Loxocarpinae</taxon>
        <taxon>Dorcoceras</taxon>
    </lineage>
</organism>
<accession>A0A2Z7B8F6</accession>
<evidence type="ECO:0000313" key="3">
    <source>
        <dbReference type="Proteomes" id="UP000250235"/>
    </source>
</evidence>
<evidence type="ECO:0000313" key="2">
    <source>
        <dbReference type="EMBL" id="KZV30493.1"/>
    </source>
</evidence>
<protein>
    <submittedName>
        <fullName evidence="2">Nuclear matrix constituent protein 1-like protein</fullName>
    </submittedName>
</protein>
<evidence type="ECO:0000256" key="1">
    <source>
        <dbReference type="SAM" id="MobiDB-lite"/>
    </source>
</evidence>
<feature type="region of interest" description="Disordered" evidence="1">
    <location>
        <begin position="281"/>
        <end position="345"/>
    </location>
</feature>
<dbReference type="AlphaFoldDB" id="A0A2Z7B8F6"/>
<name>A0A2Z7B8F6_9LAMI</name>
<feature type="region of interest" description="Disordered" evidence="1">
    <location>
        <begin position="124"/>
        <end position="144"/>
    </location>
</feature>
<gene>
    <name evidence="2" type="ORF">F511_21842</name>
</gene>
<dbReference type="EMBL" id="KV008266">
    <property type="protein sequence ID" value="KZV30493.1"/>
    <property type="molecule type" value="Genomic_DNA"/>
</dbReference>
<dbReference type="OrthoDB" id="342281at2759"/>
<reference evidence="2 3" key="1">
    <citation type="journal article" date="2015" name="Proc. Natl. Acad. Sci. U.S.A.">
        <title>The resurrection genome of Boea hygrometrica: A blueprint for survival of dehydration.</title>
        <authorList>
            <person name="Xiao L."/>
            <person name="Yang G."/>
            <person name="Zhang L."/>
            <person name="Yang X."/>
            <person name="Zhao S."/>
            <person name="Ji Z."/>
            <person name="Zhou Q."/>
            <person name="Hu M."/>
            <person name="Wang Y."/>
            <person name="Chen M."/>
            <person name="Xu Y."/>
            <person name="Jin H."/>
            <person name="Xiao X."/>
            <person name="Hu G."/>
            <person name="Bao F."/>
            <person name="Hu Y."/>
            <person name="Wan P."/>
            <person name="Li L."/>
            <person name="Deng X."/>
            <person name="Kuang T."/>
            <person name="Xiang C."/>
            <person name="Zhu J.K."/>
            <person name="Oliver M.J."/>
            <person name="He Y."/>
        </authorList>
    </citation>
    <scope>NUCLEOTIDE SEQUENCE [LARGE SCALE GENOMIC DNA]</scope>
    <source>
        <strain evidence="3">cv. XS01</strain>
    </source>
</reference>
<dbReference type="Proteomes" id="UP000250235">
    <property type="component" value="Unassembled WGS sequence"/>
</dbReference>